<evidence type="ECO:0000256" key="9">
    <source>
        <dbReference type="ARBA" id="ARBA00032159"/>
    </source>
</evidence>
<evidence type="ECO:0000256" key="1">
    <source>
        <dbReference type="ARBA" id="ARBA00002689"/>
    </source>
</evidence>
<reference evidence="13" key="1">
    <citation type="submission" date="2020-11" db="EMBL/GenBank/DDBJ databases">
        <title>Kefir isolates.</title>
        <authorList>
            <person name="Marcisauskas S."/>
            <person name="Kim Y."/>
            <person name="Blasche S."/>
        </authorList>
    </citation>
    <scope>NUCLEOTIDE SEQUENCE</scope>
    <source>
        <strain evidence="13">Olga-1</strain>
    </source>
</reference>
<gene>
    <name evidence="13" type="ORF">C6P40_003802</name>
</gene>
<dbReference type="Pfam" id="PF17050">
    <property type="entry name" value="AIM5"/>
    <property type="match status" value="1"/>
</dbReference>
<proteinExistence type="inferred from homology"/>
<evidence type="ECO:0000256" key="5">
    <source>
        <dbReference type="ARBA" id="ARBA00022692"/>
    </source>
</evidence>
<keyword evidence="7 11" id="KW-0496">Mitochondrion</keyword>
<feature type="signal peptide" evidence="12">
    <location>
        <begin position="1"/>
        <end position="23"/>
    </location>
</feature>
<evidence type="ECO:0000256" key="7">
    <source>
        <dbReference type="ARBA" id="ARBA00023128"/>
    </source>
</evidence>
<keyword evidence="6" id="KW-1133">Transmembrane helix</keyword>
<keyword evidence="5" id="KW-0812">Transmembrane</keyword>
<evidence type="ECO:0000313" key="14">
    <source>
        <dbReference type="Proteomes" id="UP000697127"/>
    </source>
</evidence>
<dbReference type="GO" id="GO:0061617">
    <property type="term" value="C:MICOS complex"/>
    <property type="evidence" value="ECO:0007669"/>
    <property type="project" value="UniProtKB-UniRule"/>
</dbReference>
<comment type="function">
    <text evidence="1 11">Component of the MICOS complex, a large protein complex of the mitochondrial inner membrane that plays crucial roles in the maintenance of crista junctions, inner membrane architecture, and formation of contact sites to the outer membrane.</text>
</comment>
<organism evidence="13 14">
    <name type="scientific">Pichia californica</name>
    <dbReference type="NCBI Taxonomy" id="460514"/>
    <lineage>
        <taxon>Eukaryota</taxon>
        <taxon>Fungi</taxon>
        <taxon>Dikarya</taxon>
        <taxon>Ascomycota</taxon>
        <taxon>Saccharomycotina</taxon>
        <taxon>Pichiomycetes</taxon>
        <taxon>Pichiales</taxon>
        <taxon>Pichiaceae</taxon>
        <taxon>Pichia</taxon>
    </lineage>
</organism>
<dbReference type="GO" id="GO:0044284">
    <property type="term" value="C:mitochondrial crista junction"/>
    <property type="evidence" value="ECO:0007669"/>
    <property type="project" value="InterPro"/>
</dbReference>
<protein>
    <recommendedName>
        <fullName evidence="4 11">MICOS complex subunit MIC12</fullName>
    </recommendedName>
    <alternativeName>
        <fullName evidence="10 11">Altered inheritance of mitochondria protein 5, mitochondrial</fullName>
    </alternativeName>
    <alternativeName>
        <fullName evidence="9 11">Found in mitochondrial proteome protein 51</fullName>
    </alternativeName>
</protein>
<comment type="subunit">
    <text evidence="11">Component of the mitochondrial contact site and cristae organizing system (MICOS) complex.</text>
</comment>
<comment type="subcellular location">
    <subcellularLocation>
        <location evidence="2">Membrane</location>
    </subcellularLocation>
    <subcellularLocation>
        <location evidence="11">Mitochondrion inner membrane</location>
        <topology evidence="11">Single-pass membrane protein</topology>
    </subcellularLocation>
</comment>
<evidence type="ECO:0000313" key="13">
    <source>
        <dbReference type="EMBL" id="KAG0686553.1"/>
    </source>
</evidence>
<dbReference type="InterPro" id="IPR031463">
    <property type="entry name" value="Mic12"/>
</dbReference>
<keyword evidence="8" id="KW-0472">Membrane</keyword>
<comment type="caution">
    <text evidence="13">The sequence shown here is derived from an EMBL/GenBank/DDBJ whole genome shotgun (WGS) entry which is preliminary data.</text>
</comment>
<evidence type="ECO:0000256" key="11">
    <source>
        <dbReference type="RuleBase" id="RU363010"/>
    </source>
</evidence>
<dbReference type="OrthoDB" id="4037694at2759"/>
<sequence length="102" mass="11359">MAGITHGLLTGVLVTSGLSYLTATQFNSNAIKIKNEINSCIETIEKRNDPIPHISNVRSFYSSSISEGAKDLWNEEVISAVNWWYNLKIGNQLTNLITDVFK</sequence>
<evidence type="ECO:0000256" key="10">
    <source>
        <dbReference type="ARBA" id="ARBA00032985"/>
    </source>
</evidence>
<evidence type="ECO:0000256" key="2">
    <source>
        <dbReference type="ARBA" id="ARBA00004370"/>
    </source>
</evidence>
<dbReference type="EMBL" id="PUHW01000449">
    <property type="protein sequence ID" value="KAG0686553.1"/>
    <property type="molecule type" value="Genomic_DNA"/>
</dbReference>
<evidence type="ECO:0000256" key="4">
    <source>
        <dbReference type="ARBA" id="ARBA00018170"/>
    </source>
</evidence>
<dbReference type="Proteomes" id="UP000697127">
    <property type="component" value="Unassembled WGS sequence"/>
</dbReference>
<evidence type="ECO:0000256" key="6">
    <source>
        <dbReference type="ARBA" id="ARBA00022989"/>
    </source>
</evidence>
<evidence type="ECO:0000256" key="3">
    <source>
        <dbReference type="ARBA" id="ARBA00009188"/>
    </source>
</evidence>
<name>A0A9P7BEN5_9ASCO</name>
<dbReference type="AlphaFoldDB" id="A0A9P7BEN5"/>
<evidence type="ECO:0000256" key="12">
    <source>
        <dbReference type="SAM" id="SignalP"/>
    </source>
</evidence>
<dbReference type="GO" id="GO:0042407">
    <property type="term" value="P:cristae formation"/>
    <property type="evidence" value="ECO:0007669"/>
    <property type="project" value="InterPro"/>
</dbReference>
<feature type="chain" id="PRO_5040343492" description="MICOS complex subunit MIC12" evidence="12">
    <location>
        <begin position="24"/>
        <end position="102"/>
    </location>
</feature>
<keyword evidence="11" id="KW-0999">Mitochondrion inner membrane</keyword>
<keyword evidence="12" id="KW-0732">Signal</keyword>
<comment type="similarity">
    <text evidence="3 11">Belongs to the MICOS complex subunit Mic12 family.</text>
</comment>
<accession>A0A9P7BEN5</accession>
<evidence type="ECO:0000256" key="8">
    <source>
        <dbReference type="ARBA" id="ARBA00023136"/>
    </source>
</evidence>
<keyword evidence="14" id="KW-1185">Reference proteome</keyword>